<dbReference type="Pfam" id="PF01266">
    <property type="entry name" value="DAO"/>
    <property type="match status" value="1"/>
</dbReference>
<evidence type="ECO:0000256" key="3">
    <source>
        <dbReference type="ARBA" id="ARBA00022630"/>
    </source>
</evidence>
<accession>A0A1T4UCM6</accession>
<dbReference type="NCBIfam" id="NF009906">
    <property type="entry name" value="PRK13369.1"/>
    <property type="match status" value="1"/>
</dbReference>
<gene>
    <name evidence="9" type="ORF">SAMN02745132_01405</name>
</gene>
<name>A0A1T4UCM6_9GAMM</name>
<evidence type="ECO:0000256" key="6">
    <source>
        <dbReference type="RuleBase" id="RU361217"/>
    </source>
</evidence>
<reference evidence="10" key="1">
    <citation type="submission" date="2017-02" db="EMBL/GenBank/DDBJ databases">
        <authorList>
            <person name="Varghese N."/>
            <person name="Submissions S."/>
        </authorList>
    </citation>
    <scope>NUCLEOTIDE SEQUENCE [LARGE SCALE GENOMIC DNA]</scope>
    <source>
        <strain evidence="10">DSM 22720</strain>
    </source>
</reference>
<dbReference type="InterPro" id="IPR000447">
    <property type="entry name" value="G3P_DH_FAD-dep"/>
</dbReference>
<dbReference type="Pfam" id="PF16901">
    <property type="entry name" value="DAO_C"/>
    <property type="match status" value="1"/>
</dbReference>
<keyword evidence="10" id="KW-1185">Reference proteome</keyword>
<evidence type="ECO:0000259" key="8">
    <source>
        <dbReference type="Pfam" id="PF16901"/>
    </source>
</evidence>
<proteinExistence type="inferred from homology"/>
<comment type="similarity">
    <text evidence="2 6">Belongs to the FAD-dependent glycerol-3-phosphate dehydrogenase family.</text>
</comment>
<dbReference type="InterPro" id="IPR036188">
    <property type="entry name" value="FAD/NAD-bd_sf"/>
</dbReference>
<dbReference type="Gene3D" id="3.50.50.60">
    <property type="entry name" value="FAD/NAD(P)-binding domain"/>
    <property type="match status" value="1"/>
</dbReference>
<dbReference type="GO" id="GO:0046168">
    <property type="term" value="P:glycerol-3-phosphate catabolic process"/>
    <property type="evidence" value="ECO:0007669"/>
    <property type="project" value="TreeGrafter"/>
</dbReference>
<dbReference type="GO" id="GO:0004368">
    <property type="term" value="F:glycerol-3-phosphate dehydrogenase (quinone) activity"/>
    <property type="evidence" value="ECO:0007669"/>
    <property type="project" value="UniProtKB-EC"/>
</dbReference>
<protein>
    <recommendedName>
        <fullName evidence="6">Glycerol-3-phosphate dehydrogenase</fullName>
        <ecNumber evidence="6">1.1.5.3</ecNumber>
    </recommendedName>
</protein>
<evidence type="ECO:0000256" key="1">
    <source>
        <dbReference type="ARBA" id="ARBA00001974"/>
    </source>
</evidence>
<dbReference type="EC" id="1.1.5.3" evidence="6"/>
<evidence type="ECO:0000259" key="7">
    <source>
        <dbReference type="Pfam" id="PF01266"/>
    </source>
</evidence>
<keyword evidence="3 6" id="KW-0285">Flavoprotein</keyword>
<dbReference type="RefSeq" id="WP_078751833.1">
    <property type="nucleotide sequence ID" value="NZ_FUXU01000012.1"/>
</dbReference>
<feature type="domain" description="Alpha-glycerophosphate oxidase C-terminal" evidence="8">
    <location>
        <begin position="387"/>
        <end position="487"/>
    </location>
</feature>
<dbReference type="InterPro" id="IPR031656">
    <property type="entry name" value="DAO_C"/>
</dbReference>
<dbReference type="SUPFAM" id="SSF51905">
    <property type="entry name" value="FAD/NAD(P)-binding domain"/>
    <property type="match status" value="1"/>
</dbReference>
<keyword evidence="4" id="KW-0274">FAD</keyword>
<evidence type="ECO:0000256" key="2">
    <source>
        <dbReference type="ARBA" id="ARBA00007330"/>
    </source>
</evidence>
<dbReference type="InterPro" id="IPR038299">
    <property type="entry name" value="DAO_C_sf"/>
</dbReference>
<evidence type="ECO:0000256" key="4">
    <source>
        <dbReference type="ARBA" id="ARBA00022827"/>
    </source>
</evidence>
<dbReference type="GO" id="GO:0009331">
    <property type="term" value="C:glycerol-3-phosphate dehydrogenase (FAD) complex"/>
    <property type="evidence" value="ECO:0007669"/>
    <property type="project" value="UniProtKB-UniRule"/>
</dbReference>
<dbReference type="PRINTS" id="PR01001">
    <property type="entry name" value="FADG3PDH"/>
</dbReference>
<dbReference type="PANTHER" id="PTHR11985:SF15">
    <property type="entry name" value="GLYCEROL-3-PHOSPHATE DEHYDROGENASE, MITOCHONDRIAL"/>
    <property type="match status" value="1"/>
</dbReference>
<dbReference type="InterPro" id="IPR006076">
    <property type="entry name" value="FAD-dep_OxRdtase"/>
</dbReference>
<organism evidence="9 10">
    <name type="scientific">Enterovibrio nigricans DSM 22720</name>
    <dbReference type="NCBI Taxonomy" id="1121868"/>
    <lineage>
        <taxon>Bacteria</taxon>
        <taxon>Pseudomonadati</taxon>
        <taxon>Pseudomonadota</taxon>
        <taxon>Gammaproteobacteria</taxon>
        <taxon>Vibrionales</taxon>
        <taxon>Vibrionaceae</taxon>
        <taxon>Enterovibrio</taxon>
    </lineage>
</organism>
<evidence type="ECO:0000313" key="10">
    <source>
        <dbReference type="Proteomes" id="UP000190162"/>
    </source>
</evidence>
<feature type="domain" description="FAD dependent oxidoreductase" evidence="7">
    <location>
        <begin position="10"/>
        <end position="329"/>
    </location>
</feature>
<evidence type="ECO:0000313" key="9">
    <source>
        <dbReference type="EMBL" id="SKA50419.1"/>
    </source>
</evidence>
<dbReference type="PANTHER" id="PTHR11985">
    <property type="entry name" value="GLYCEROL-3-PHOSPHATE DEHYDROGENASE"/>
    <property type="match status" value="1"/>
</dbReference>
<dbReference type="OrthoDB" id="9766796at2"/>
<dbReference type="Gene3D" id="6.10.250.1890">
    <property type="match status" value="1"/>
</dbReference>
<dbReference type="PROSITE" id="PS00977">
    <property type="entry name" value="FAD_G3PDH_1"/>
    <property type="match status" value="1"/>
</dbReference>
<sequence>MKDEHNCTVDLFVIGGGINGVGIARDAAGRGLDVILCEKEDLAEGTSSRSGKLIHGGLRYLEYFEFRLVSEALKERDVLLRSAPHIIWPLRFVLLLGEGKRPSWFIRLGLFLYDHIGGNQTLPNTTTRKLSPLKEGLKRQFKTAYEYSDCWVDDSRLVILSAMDAYEKGAKILPRTRCDEVTRSAGGYWRVVTTDQQGRQTIFRSRAVVNAAGPWINDVNERVLKFASKRRVRLVKGSHLVAKKFWQGDHAYLLQNPDKRVIFVNPYLDDLCLIGTTDVSYAGNPEDVAIDAHETKYLLETLSRYFDDPPCESDILHAFSGVRPLFDDDSNNPSAVTRDYELELDSVSGMTPLLNIYGGKITTFRELSQHAMEKLKPFFPAMKPNWTVNATLPGGDMGRDVGVFIKKVEKAYPWLPCSLVHHYVRLYGTRLFVLLEGAQATADLGEHFGGLLYAREAEYLIRHEWALTSEDILERRTKHGLFLTNEQKQKFAQWVLVKQPSLPASNDSAMSC</sequence>
<keyword evidence="5 6" id="KW-0560">Oxidoreductase</keyword>
<comment type="cofactor">
    <cofactor evidence="1 6">
        <name>FAD</name>
        <dbReference type="ChEBI" id="CHEBI:57692"/>
    </cofactor>
</comment>
<dbReference type="Gene3D" id="1.10.8.870">
    <property type="entry name" value="Alpha-glycerophosphate oxidase, cap domain"/>
    <property type="match status" value="1"/>
</dbReference>
<dbReference type="Gene3D" id="3.30.9.10">
    <property type="entry name" value="D-Amino Acid Oxidase, subunit A, domain 2"/>
    <property type="match status" value="1"/>
</dbReference>
<evidence type="ECO:0000256" key="5">
    <source>
        <dbReference type="ARBA" id="ARBA00023002"/>
    </source>
</evidence>
<comment type="catalytic activity">
    <reaction evidence="6">
        <text>a quinone + sn-glycerol 3-phosphate = dihydroxyacetone phosphate + a quinol</text>
        <dbReference type="Rhea" id="RHEA:18977"/>
        <dbReference type="ChEBI" id="CHEBI:24646"/>
        <dbReference type="ChEBI" id="CHEBI:57597"/>
        <dbReference type="ChEBI" id="CHEBI:57642"/>
        <dbReference type="ChEBI" id="CHEBI:132124"/>
        <dbReference type="EC" id="1.1.5.3"/>
    </reaction>
</comment>
<dbReference type="EMBL" id="FUXU01000012">
    <property type="protein sequence ID" value="SKA50419.1"/>
    <property type="molecule type" value="Genomic_DNA"/>
</dbReference>
<dbReference type="NCBIfam" id="NF008899">
    <property type="entry name" value="PRK12266.1"/>
    <property type="match status" value="1"/>
</dbReference>
<dbReference type="AlphaFoldDB" id="A0A1T4UCM6"/>
<dbReference type="Proteomes" id="UP000190162">
    <property type="component" value="Unassembled WGS sequence"/>
</dbReference>